<evidence type="ECO:0000256" key="6">
    <source>
        <dbReference type="ARBA" id="ARBA00023002"/>
    </source>
</evidence>
<dbReference type="InterPro" id="IPR017925">
    <property type="entry name" value="DHFR_CS"/>
</dbReference>
<dbReference type="PROSITE" id="PS51330">
    <property type="entry name" value="DHFR_2"/>
    <property type="match status" value="1"/>
</dbReference>
<evidence type="ECO:0000313" key="10">
    <source>
        <dbReference type="Proteomes" id="UP000739069"/>
    </source>
</evidence>
<dbReference type="CDD" id="cd00209">
    <property type="entry name" value="DHFR"/>
    <property type="match status" value="1"/>
</dbReference>
<evidence type="ECO:0000256" key="5">
    <source>
        <dbReference type="ARBA" id="ARBA00022857"/>
    </source>
</evidence>
<feature type="domain" description="DHFR" evidence="8">
    <location>
        <begin position="3"/>
        <end position="220"/>
    </location>
</feature>
<evidence type="ECO:0000256" key="4">
    <source>
        <dbReference type="ARBA" id="ARBA00022563"/>
    </source>
</evidence>
<dbReference type="InterPro" id="IPR001796">
    <property type="entry name" value="DHFR_dom"/>
</dbReference>
<dbReference type="InterPro" id="IPR024072">
    <property type="entry name" value="DHFR-like_dom_sf"/>
</dbReference>
<dbReference type="SUPFAM" id="SSF53597">
    <property type="entry name" value="Dihydrofolate reductase-like"/>
    <property type="match status" value="1"/>
</dbReference>
<evidence type="ECO:0000259" key="8">
    <source>
        <dbReference type="PROSITE" id="PS51330"/>
    </source>
</evidence>
<name>A0A943Y5N8_9MICC</name>
<dbReference type="GO" id="GO:0046655">
    <property type="term" value="P:folic acid metabolic process"/>
    <property type="evidence" value="ECO:0007669"/>
    <property type="project" value="TreeGrafter"/>
</dbReference>
<dbReference type="GO" id="GO:0004146">
    <property type="term" value="F:dihydrofolate reductase activity"/>
    <property type="evidence" value="ECO:0007669"/>
    <property type="project" value="UniProtKB-EC"/>
</dbReference>
<comment type="caution">
    <text evidence="9">The sequence shown here is derived from an EMBL/GenBank/DDBJ whole genome shotgun (WGS) entry which is preliminary data.</text>
</comment>
<dbReference type="EMBL" id="JAGZXI010000007">
    <property type="protein sequence ID" value="MBS6635200.1"/>
    <property type="molecule type" value="Genomic_DNA"/>
</dbReference>
<comment type="similarity">
    <text evidence="2 7">Belongs to the dihydrofolate reductase family.</text>
</comment>
<dbReference type="GO" id="GO:0046452">
    <property type="term" value="P:dihydrofolate metabolic process"/>
    <property type="evidence" value="ECO:0007669"/>
    <property type="project" value="TreeGrafter"/>
</dbReference>
<dbReference type="Gene3D" id="3.40.430.10">
    <property type="entry name" value="Dihydrofolate Reductase, subunit A"/>
    <property type="match status" value="1"/>
</dbReference>
<reference evidence="9" key="1">
    <citation type="submission" date="2021-02" db="EMBL/GenBank/DDBJ databases">
        <title>Infant gut strain persistence is associated with maternal origin, phylogeny, and functional potential including surface adhesion and iron acquisition.</title>
        <authorList>
            <person name="Lou Y.C."/>
        </authorList>
    </citation>
    <scope>NUCLEOTIDE SEQUENCE</scope>
    <source>
        <strain evidence="9">L1_008_092G1_dasL1_008_092G1_concoct_16</strain>
    </source>
</reference>
<dbReference type="GO" id="GO:0005829">
    <property type="term" value="C:cytosol"/>
    <property type="evidence" value="ECO:0007669"/>
    <property type="project" value="TreeGrafter"/>
</dbReference>
<evidence type="ECO:0000256" key="7">
    <source>
        <dbReference type="RuleBase" id="RU004474"/>
    </source>
</evidence>
<dbReference type="PANTHER" id="PTHR48069">
    <property type="entry name" value="DIHYDROFOLATE REDUCTASE"/>
    <property type="match status" value="1"/>
</dbReference>
<evidence type="ECO:0000256" key="1">
    <source>
        <dbReference type="ARBA" id="ARBA00004903"/>
    </source>
</evidence>
<dbReference type="EC" id="1.5.1.3" evidence="3"/>
<protein>
    <recommendedName>
        <fullName evidence="3">dihydrofolate reductase</fullName>
        <ecNumber evidence="3">1.5.1.3</ecNumber>
    </recommendedName>
</protein>
<organism evidence="9 10">
    <name type="scientific">Rothia mucilaginosa</name>
    <dbReference type="NCBI Taxonomy" id="43675"/>
    <lineage>
        <taxon>Bacteria</taxon>
        <taxon>Bacillati</taxon>
        <taxon>Actinomycetota</taxon>
        <taxon>Actinomycetes</taxon>
        <taxon>Micrococcales</taxon>
        <taxon>Micrococcaceae</taxon>
        <taxon>Rothia</taxon>
    </lineage>
</organism>
<dbReference type="PRINTS" id="PR00070">
    <property type="entry name" value="DHFR"/>
</dbReference>
<dbReference type="GO" id="GO:0006730">
    <property type="term" value="P:one-carbon metabolic process"/>
    <property type="evidence" value="ECO:0007669"/>
    <property type="project" value="UniProtKB-KW"/>
</dbReference>
<dbReference type="Proteomes" id="UP000739069">
    <property type="component" value="Unassembled WGS sequence"/>
</dbReference>
<gene>
    <name evidence="9" type="ORF">KH265_06020</name>
</gene>
<keyword evidence="6 9" id="KW-0560">Oxidoreductase</keyword>
<dbReference type="RefSeq" id="WP_204860936.1">
    <property type="nucleotide sequence ID" value="NZ_CABFLY010000001.1"/>
</dbReference>
<proteinExistence type="inferred from homology"/>
<evidence type="ECO:0000256" key="3">
    <source>
        <dbReference type="ARBA" id="ARBA00012856"/>
    </source>
</evidence>
<keyword evidence="5" id="KW-0521">NADP</keyword>
<evidence type="ECO:0000256" key="2">
    <source>
        <dbReference type="ARBA" id="ARBA00009539"/>
    </source>
</evidence>
<keyword evidence="4" id="KW-0554">One-carbon metabolism</keyword>
<comment type="pathway">
    <text evidence="1">Cofactor biosynthesis; tetrahydrofolate biosynthesis; 5,6,7,8-tetrahydrofolate from 7,8-dihydrofolate: step 1/1.</text>
</comment>
<dbReference type="PROSITE" id="PS00075">
    <property type="entry name" value="DHFR_1"/>
    <property type="match status" value="1"/>
</dbReference>
<dbReference type="Pfam" id="PF00186">
    <property type="entry name" value="DHFR_1"/>
    <property type="match status" value="1"/>
</dbReference>
<evidence type="ECO:0000313" key="9">
    <source>
        <dbReference type="EMBL" id="MBS6635200.1"/>
    </source>
</evidence>
<accession>A0A943Y5N8</accession>
<dbReference type="PANTHER" id="PTHR48069:SF3">
    <property type="entry name" value="DIHYDROFOLATE REDUCTASE"/>
    <property type="match status" value="1"/>
</dbReference>
<dbReference type="GO" id="GO:0050661">
    <property type="term" value="F:NADP binding"/>
    <property type="evidence" value="ECO:0007669"/>
    <property type="project" value="InterPro"/>
</dbReference>
<dbReference type="GO" id="GO:0046654">
    <property type="term" value="P:tetrahydrofolate biosynthetic process"/>
    <property type="evidence" value="ECO:0007669"/>
    <property type="project" value="InterPro"/>
</dbReference>
<sequence length="222" mass="24132">MYRLGAIWTQTDAGVIGRDGDMPWYAPEDLAHFKKVTLGAPVIMGRRTWESLPPRFRPLPGRTNIVISRSVSEAEERDGALWVPSLDAALYAARDAAGAPVEDAPADADTADTAAVDAWIIGGGSVYAEALSRTDLPAFGRVETVERTLFYCQEGNEMTGDTRAPELQLADSHGSCAAGSPNGCWRVTSESAWENSEKGYLLDESGTKNPMYFSFQRLTRLP</sequence>
<dbReference type="AlphaFoldDB" id="A0A943Y5N8"/>
<dbReference type="InterPro" id="IPR012259">
    <property type="entry name" value="DHFR"/>
</dbReference>